<evidence type="ECO:0000256" key="3">
    <source>
        <dbReference type="PIRSR" id="PIRSR601461-1"/>
    </source>
</evidence>
<dbReference type="Gene3D" id="2.40.70.10">
    <property type="entry name" value="Acid Proteases"/>
    <property type="match status" value="2"/>
</dbReference>
<evidence type="ECO:0000256" key="4">
    <source>
        <dbReference type="PIRSR" id="PIRSR601461-2"/>
    </source>
</evidence>
<dbReference type="PROSITE" id="PS51767">
    <property type="entry name" value="PEPTIDASE_A1"/>
    <property type="match status" value="1"/>
</dbReference>
<sequence>MGGVLTADKLQASYSRPTVLDEVMVSFSRINLGTRLGSSSTAAKAKAGSGRIPVHRVRRSELSKTRTSLAQTDLSLADSNQFAYLIQIDIGGQHFMVLLDTGSSDLWVVSSDCTTLDCSGVPKYEQTPSLSLTDVPFHLTYLMGNVTGLVGSDTVTVGEFQVSSQIFAMANATGGLGLSGAGNSGILGLAFPAEASIADTVGRTLLENLFSALNDTSKRFFAFKLGRDEDDSSFTVGELDSIYANSTDDLTHTPVYAPHGSLYDYWKLPLQSLTINGTSFELSKSRVKGAAAPIAVLDTGTTLALGPTQDVARFWESVGGARQTDRGWEVPCNRAVVVGLVLGQGSSQKEYVLDPADVSWKEGSVDGGWCLGGVQGNDGVFAADWLLGDTFLRNVYVTHHAAIDSKPPAIGLRGLTDPAAALAAFVNDRGADTSPPANVSSHAPQSNTLSGGDICGIATAGGFVAGVMLAVLFYTFLKLCRRRRRHY</sequence>
<dbReference type="InterPro" id="IPR001461">
    <property type="entry name" value="Aspartic_peptidase_A1"/>
</dbReference>
<feature type="disulfide bond" evidence="4">
    <location>
        <begin position="332"/>
        <end position="370"/>
    </location>
</feature>
<organism evidence="8 9">
    <name type="scientific">Lentinus tigrinus ALCF2SS1-6</name>
    <dbReference type="NCBI Taxonomy" id="1328759"/>
    <lineage>
        <taxon>Eukaryota</taxon>
        <taxon>Fungi</taxon>
        <taxon>Dikarya</taxon>
        <taxon>Basidiomycota</taxon>
        <taxon>Agaricomycotina</taxon>
        <taxon>Agaricomycetes</taxon>
        <taxon>Polyporales</taxon>
        <taxon>Polyporaceae</taxon>
        <taxon>Lentinus</taxon>
    </lineage>
</organism>
<dbReference type="InterPro" id="IPR021109">
    <property type="entry name" value="Peptidase_aspartic_dom_sf"/>
</dbReference>
<dbReference type="PANTHER" id="PTHR47966:SF57">
    <property type="entry name" value="PEPTIDASE A1 DOMAIN-CONTAINING PROTEIN"/>
    <property type="match status" value="1"/>
</dbReference>
<feature type="active site" evidence="3">
    <location>
        <position position="298"/>
    </location>
</feature>
<evidence type="ECO:0000313" key="9">
    <source>
        <dbReference type="Proteomes" id="UP000313359"/>
    </source>
</evidence>
<dbReference type="InterPro" id="IPR001969">
    <property type="entry name" value="Aspartic_peptidase_AS"/>
</dbReference>
<evidence type="ECO:0000313" key="8">
    <source>
        <dbReference type="EMBL" id="RPD66014.1"/>
    </source>
</evidence>
<dbReference type="SUPFAM" id="SSF50630">
    <property type="entry name" value="Acid proteases"/>
    <property type="match status" value="1"/>
</dbReference>
<evidence type="ECO:0000256" key="2">
    <source>
        <dbReference type="ARBA" id="ARBA00022750"/>
    </source>
</evidence>
<feature type="active site" evidence="3">
    <location>
        <position position="100"/>
    </location>
</feature>
<dbReference type="CDD" id="cd05471">
    <property type="entry name" value="pepsin_like"/>
    <property type="match status" value="1"/>
</dbReference>
<dbReference type="InterPro" id="IPR034164">
    <property type="entry name" value="Pepsin-like_dom"/>
</dbReference>
<dbReference type="EMBL" id="ML122251">
    <property type="protein sequence ID" value="RPD66014.1"/>
    <property type="molecule type" value="Genomic_DNA"/>
</dbReference>
<comment type="similarity">
    <text evidence="1 5">Belongs to the peptidase A1 family.</text>
</comment>
<evidence type="ECO:0000256" key="6">
    <source>
        <dbReference type="SAM" id="Phobius"/>
    </source>
</evidence>
<dbReference type="STRING" id="1328759.A0A5C2SRI6"/>
<dbReference type="GO" id="GO:0006508">
    <property type="term" value="P:proteolysis"/>
    <property type="evidence" value="ECO:0007669"/>
    <property type="project" value="UniProtKB-KW"/>
</dbReference>
<feature type="transmembrane region" description="Helical" evidence="6">
    <location>
        <begin position="456"/>
        <end position="477"/>
    </location>
</feature>
<keyword evidence="9" id="KW-1185">Reference proteome</keyword>
<gene>
    <name evidence="8" type="ORF">L227DRAFT_597368</name>
</gene>
<protein>
    <submittedName>
        <fullName evidence="8">Acid protease</fullName>
    </submittedName>
</protein>
<keyword evidence="6" id="KW-0472">Membrane</keyword>
<keyword evidence="4" id="KW-1015">Disulfide bond</keyword>
<keyword evidence="5 8" id="KW-0645">Protease</keyword>
<accession>A0A5C2SRI6</accession>
<evidence type="ECO:0000256" key="1">
    <source>
        <dbReference type="ARBA" id="ARBA00007447"/>
    </source>
</evidence>
<evidence type="ECO:0000256" key="5">
    <source>
        <dbReference type="RuleBase" id="RU000454"/>
    </source>
</evidence>
<feature type="disulfide bond" evidence="4">
    <location>
        <begin position="113"/>
        <end position="118"/>
    </location>
</feature>
<dbReference type="PANTHER" id="PTHR47966">
    <property type="entry name" value="BETA-SITE APP-CLEAVING ENZYME, ISOFORM A-RELATED"/>
    <property type="match status" value="1"/>
</dbReference>
<dbReference type="AlphaFoldDB" id="A0A5C2SRI6"/>
<keyword evidence="6" id="KW-1133">Transmembrane helix</keyword>
<dbReference type="PRINTS" id="PR00792">
    <property type="entry name" value="PEPSIN"/>
</dbReference>
<dbReference type="InterPro" id="IPR033121">
    <property type="entry name" value="PEPTIDASE_A1"/>
</dbReference>
<dbReference type="Pfam" id="PF00026">
    <property type="entry name" value="Asp"/>
    <property type="match status" value="1"/>
</dbReference>
<keyword evidence="2 5" id="KW-0064">Aspartyl protease</keyword>
<reference evidence="8" key="1">
    <citation type="journal article" date="2018" name="Genome Biol. Evol.">
        <title>Genomics and development of Lentinus tigrinus, a white-rot wood-decaying mushroom with dimorphic fruiting bodies.</title>
        <authorList>
            <person name="Wu B."/>
            <person name="Xu Z."/>
            <person name="Knudson A."/>
            <person name="Carlson A."/>
            <person name="Chen N."/>
            <person name="Kovaka S."/>
            <person name="LaButti K."/>
            <person name="Lipzen A."/>
            <person name="Pennachio C."/>
            <person name="Riley R."/>
            <person name="Schakwitz W."/>
            <person name="Umezawa K."/>
            <person name="Ohm R.A."/>
            <person name="Grigoriev I.V."/>
            <person name="Nagy L.G."/>
            <person name="Gibbons J."/>
            <person name="Hibbett D."/>
        </authorList>
    </citation>
    <scope>NUCLEOTIDE SEQUENCE [LARGE SCALE GENOMIC DNA]</scope>
    <source>
        <strain evidence="8">ALCF2SS1-6</strain>
    </source>
</reference>
<keyword evidence="5" id="KW-0378">Hydrolase</keyword>
<name>A0A5C2SRI6_9APHY</name>
<evidence type="ECO:0000259" key="7">
    <source>
        <dbReference type="PROSITE" id="PS51767"/>
    </source>
</evidence>
<dbReference type="Proteomes" id="UP000313359">
    <property type="component" value="Unassembled WGS sequence"/>
</dbReference>
<dbReference type="GO" id="GO:0004190">
    <property type="term" value="F:aspartic-type endopeptidase activity"/>
    <property type="evidence" value="ECO:0007669"/>
    <property type="project" value="UniProtKB-KW"/>
</dbReference>
<keyword evidence="6" id="KW-0812">Transmembrane</keyword>
<feature type="domain" description="Peptidase A1" evidence="7">
    <location>
        <begin position="84"/>
        <end position="411"/>
    </location>
</feature>
<dbReference type="OrthoDB" id="15189at2759"/>
<dbReference type="PROSITE" id="PS00141">
    <property type="entry name" value="ASP_PROTEASE"/>
    <property type="match status" value="1"/>
</dbReference>
<proteinExistence type="inferred from homology"/>